<evidence type="ECO:0000313" key="2">
    <source>
        <dbReference type="Proteomes" id="UP000507470"/>
    </source>
</evidence>
<dbReference type="AlphaFoldDB" id="A0A6J8AN07"/>
<accession>A0A6J8AN07</accession>
<gene>
    <name evidence="1" type="ORF">MCOR_9447</name>
</gene>
<dbReference type="Proteomes" id="UP000507470">
    <property type="component" value="Unassembled WGS sequence"/>
</dbReference>
<proteinExistence type="predicted"/>
<dbReference type="EMBL" id="CACVKT020001732">
    <property type="protein sequence ID" value="CAC5370708.1"/>
    <property type="molecule type" value="Genomic_DNA"/>
</dbReference>
<organism evidence="1 2">
    <name type="scientific">Mytilus coruscus</name>
    <name type="common">Sea mussel</name>
    <dbReference type="NCBI Taxonomy" id="42192"/>
    <lineage>
        <taxon>Eukaryota</taxon>
        <taxon>Metazoa</taxon>
        <taxon>Spiralia</taxon>
        <taxon>Lophotrochozoa</taxon>
        <taxon>Mollusca</taxon>
        <taxon>Bivalvia</taxon>
        <taxon>Autobranchia</taxon>
        <taxon>Pteriomorphia</taxon>
        <taxon>Mytilida</taxon>
        <taxon>Mytiloidea</taxon>
        <taxon>Mytilidae</taxon>
        <taxon>Mytilinae</taxon>
        <taxon>Mytilus</taxon>
    </lineage>
</organism>
<protein>
    <recommendedName>
        <fullName evidence="3">B box-type domain-containing protein</fullName>
    </recommendedName>
</protein>
<evidence type="ECO:0008006" key="3">
    <source>
        <dbReference type="Google" id="ProtNLM"/>
    </source>
</evidence>
<sequence length="184" mass="21389">MSSSSCKDTCSLCQDDVVPSQAVTWCTEFDVFLCMDCDKHHKKSPSSKCHKIMSTEDYHKLPAFMQEKSSQCQKHNKKFELYRGSFHTCPCCVQRVTKHQKCQDIKPLSDIITNVKSPVSVQQIEKDLKVLKENFDKIVKYFKRRIDKNNMQKTAANEVLRTTRKSIDDYLNRLEQQILGDLES</sequence>
<keyword evidence="2" id="KW-1185">Reference proteome</keyword>
<name>A0A6J8AN07_MYTCO</name>
<evidence type="ECO:0000313" key="1">
    <source>
        <dbReference type="EMBL" id="CAC5370708.1"/>
    </source>
</evidence>
<reference evidence="1 2" key="1">
    <citation type="submission" date="2020-06" db="EMBL/GenBank/DDBJ databases">
        <authorList>
            <person name="Li R."/>
            <person name="Bekaert M."/>
        </authorList>
    </citation>
    <scope>NUCLEOTIDE SEQUENCE [LARGE SCALE GENOMIC DNA]</scope>
    <source>
        <strain evidence="2">wild</strain>
    </source>
</reference>
<dbReference type="OrthoDB" id="6232044at2759"/>